<dbReference type="RefSeq" id="XP_001225639.1">
    <property type="nucleotide sequence ID" value="XM_001225638.1"/>
</dbReference>
<sequence length="202" mass="21525">MSSAASPVAGGGSATTKQSGTAIVVNDELVSYPARPVSQSNYELKEYASPAYTTPVDQGVGVEHVDNNNDDSCSDVDSLFGDISNMNEYFENALENESNGNGNSLPEDSDHTTSGSEQPIPVTHDFLTSPTTIDESTNAVTDPHEEFHDNDRVSNSAITVNQATIGNGDHHSGTIPTNSFNNNILFGPELQKALFNKRRGFG</sequence>
<name>Q2GVM1_CHAGB</name>
<proteinExistence type="predicted"/>
<feature type="region of interest" description="Disordered" evidence="1">
    <location>
        <begin position="95"/>
        <end position="154"/>
    </location>
</feature>
<feature type="compositionally biased region" description="Basic and acidic residues" evidence="1">
    <location>
        <begin position="142"/>
        <end position="152"/>
    </location>
</feature>
<gene>
    <name evidence="2" type="ORF">CHGG_07983</name>
</gene>
<evidence type="ECO:0000313" key="3">
    <source>
        <dbReference type="Proteomes" id="UP000001056"/>
    </source>
</evidence>
<dbReference type="Proteomes" id="UP000001056">
    <property type="component" value="Unassembled WGS sequence"/>
</dbReference>
<keyword evidence="3" id="KW-1185">Reference proteome</keyword>
<dbReference type="EMBL" id="CH408033">
    <property type="protein sequence ID" value="EAQ86730.1"/>
    <property type="molecule type" value="Genomic_DNA"/>
</dbReference>
<reference evidence="3" key="1">
    <citation type="journal article" date="2015" name="Genome Announc.">
        <title>Draft genome sequence of the cellulolytic fungus Chaetomium globosum.</title>
        <authorList>
            <person name="Cuomo C.A."/>
            <person name="Untereiner W.A."/>
            <person name="Ma L.-J."/>
            <person name="Grabherr M."/>
            <person name="Birren B.W."/>
        </authorList>
    </citation>
    <scope>NUCLEOTIDE SEQUENCE [LARGE SCALE GENOMIC DNA]</scope>
    <source>
        <strain evidence="3">ATCC 6205 / CBS 148.51 / DSM 1962 / NBRC 6347 / NRRL 1970</strain>
    </source>
</reference>
<protein>
    <submittedName>
        <fullName evidence="2">Uncharacterized protein</fullName>
    </submittedName>
</protein>
<feature type="compositionally biased region" description="Polar residues" evidence="1">
    <location>
        <begin position="95"/>
        <end position="117"/>
    </location>
</feature>
<organism evidence="2 3">
    <name type="scientific">Chaetomium globosum (strain ATCC 6205 / CBS 148.51 / DSM 1962 / NBRC 6347 / NRRL 1970)</name>
    <name type="common">Soil fungus</name>
    <dbReference type="NCBI Taxonomy" id="306901"/>
    <lineage>
        <taxon>Eukaryota</taxon>
        <taxon>Fungi</taxon>
        <taxon>Dikarya</taxon>
        <taxon>Ascomycota</taxon>
        <taxon>Pezizomycotina</taxon>
        <taxon>Sordariomycetes</taxon>
        <taxon>Sordariomycetidae</taxon>
        <taxon>Sordariales</taxon>
        <taxon>Chaetomiaceae</taxon>
        <taxon>Chaetomium</taxon>
    </lineage>
</organism>
<accession>Q2GVM1</accession>
<dbReference type="AlphaFoldDB" id="Q2GVM1"/>
<feature type="compositionally biased region" description="Polar residues" evidence="1">
    <location>
        <begin position="126"/>
        <end position="140"/>
    </location>
</feature>
<dbReference type="VEuPathDB" id="FungiDB:CHGG_07983"/>
<evidence type="ECO:0000313" key="2">
    <source>
        <dbReference type="EMBL" id="EAQ86730.1"/>
    </source>
</evidence>
<dbReference type="HOGENOM" id="CLU_1354451_0_0_1"/>
<dbReference type="InParanoid" id="Q2GVM1"/>
<dbReference type="GeneID" id="4393580"/>
<feature type="region of interest" description="Disordered" evidence="1">
    <location>
        <begin position="1"/>
        <end position="22"/>
    </location>
</feature>
<evidence type="ECO:0000256" key="1">
    <source>
        <dbReference type="SAM" id="MobiDB-lite"/>
    </source>
</evidence>